<feature type="compositionally biased region" description="Polar residues" evidence="7">
    <location>
        <begin position="114"/>
        <end position="134"/>
    </location>
</feature>
<evidence type="ECO:0000313" key="9">
    <source>
        <dbReference type="Proteomes" id="UP001056384"/>
    </source>
</evidence>
<evidence type="ECO:0000256" key="7">
    <source>
        <dbReference type="SAM" id="MobiDB-lite"/>
    </source>
</evidence>
<dbReference type="GO" id="GO:0031966">
    <property type="term" value="C:mitochondrial membrane"/>
    <property type="evidence" value="ECO:0007669"/>
    <property type="project" value="UniProtKB-SubCell"/>
</dbReference>
<keyword evidence="2" id="KW-0812">Transmembrane</keyword>
<feature type="region of interest" description="Disordered" evidence="7">
    <location>
        <begin position="114"/>
        <end position="211"/>
    </location>
</feature>
<feature type="compositionally biased region" description="Low complexity" evidence="7">
    <location>
        <begin position="30"/>
        <end position="53"/>
    </location>
</feature>
<dbReference type="PANTHER" id="PTHR24089">
    <property type="entry name" value="SOLUTE CARRIER FAMILY 25"/>
    <property type="match status" value="1"/>
</dbReference>
<sequence length="507" mass="54421">MDHKDRFPMAASREPNPLRPYYIPPSIGPSVSASASASASASHAANASRNSTARPDASFSSSARDLFPDIDISSTTSEAWSHTRSLFDTLAWRYTSVLLAQPFDVAKTILQVSLPQPQNQPTPSKKRTGQSAAYGSSSSSRGRGGNPHETETETDEGEDSDRSDDMPDYFSATAPRSRSPRRRKRTPPSEDLSPTPRPRNRTQPGVGEDVSIRVKKPESIMQAVSALYNTSGAVGLWRANNTTFLYSILLRTTDSFIRSLLLAILGLPDIVGPDQGGLAPGLTMAGGAGFSGIDLSDSPNAIGSLFVIGLASCLTGLLLAPLDLVRTRLIVTPISEGKRGLLSNLKRLPSLVAPSSLWTPTALYHSIPNIFSAASPLILRRQLRITPELTPSLWSLASFATTLTELFIRLPLETVVRRAQVAQLKQTDPEIPLIVDPAPYSGVWGTVYGIVYSEGETTTKAANGMLRTRRGQGTAGLIRGWRVGFWGLVGVWGAGALGPGDGKNREF</sequence>
<evidence type="ECO:0000256" key="2">
    <source>
        <dbReference type="ARBA" id="ARBA00022692"/>
    </source>
</evidence>
<evidence type="ECO:0000256" key="1">
    <source>
        <dbReference type="ARBA" id="ARBA00004325"/>
    </source>
</evidence>
<dbReference type="AlphaFoldDB" id="A0A9Q9EJ23"/>
<dbReference type="Proteomes" id="UP001056384">
    <property type="component" value="Chromosome 3"/>
</dbReference>
<organism evidence="8 9">
    <name type="scientific">Septoria linicola</name>
    <dbReference type="NCBI Taxonomy" id="215465"/>
    <lineage>
        <taxon>Eukaryota</taxon>
        <taxon>Fungi</taxon>
        <taxon>Dikarya</taxon>
        <taxon>Ascomycota</taxon>
        <taxon>Pezizomycotina</taxon>
        <taxon>Dothideomycetes</taxon>
        <taxon>Dothideomycetidae</taxon>
        <taxon>Mycosphaerellales</taxon>
        <taxon>Mycosphaerellaceae</taxon>
        <taxon>Septoria</taxon>
    </lineage>
</organism>
<accession>A0A9Q9EJ23</accession>
<keyword evidence="5" id="KW-1133">Transmembrane helix</keyword>
<keyword evidence="4" id="KW-0496">Mitochondrion</keyword>
<evidence type="ECO:0000256" key="6">
    <source>
        <dbReference type="ARBA" id="ARBA00023136"/>
    </source>
</evidence>
<evidence type="ECO:0000256" key="5">
    <source>
        <dbReference type="ARBA" id="ARBA00022989"/>
    </source>
</evidence>
<keyword evidence="9" id="KW-1185">Reference proteome</keyword>
<evidence type="ECO:0000256" key="3">
    <source>
        <dbReference type="ARBA" id="ARBA00022737"/>
    </source>
</evidence>
<name>A0A9Q9EJ23_9PEZI</name>
<gene>
    <name evidence="8" type="ORF">Slin15195_G050530</name>
</gene>
<dbReference type="Gene3D" id="1.50.40.10">
    <property type="entry name" value="Mitochondrial carrier domain"/>
    <property type="match status" value="1"/>
</dbReference>
<protein>
    <submittedName>
        <fullName evidence="8">Mitochondrial carrier domain superfamily</fullName>
    </submittedName>
</protein>
<feature type="compositionally biased region" description="Acidic residues" evidence="7">
    <location>
        <begin position="152"/>
        <end position="162"/>
    </location>
</feature>
<comment type="subcellular location">
    <subcellularLocation>
        <location evidence="1">Mitochondrion membrane</location>
    </subcellularLocation>
</comment>
<keyword evidence="3" id="KW-0677">Repeat</keyword>
<dbReference type="SUPFAM" id="SSF103506">
    <property type="entry name" value="Mitochondrial carrier"/>
    <property type="match status" value="1"/>
</dbReference>
<keyword evidence="4" id="KW-0999">Mitochondrion inner membrane</keyword>
<dbReference type="EMBL" id="CP099420">
    <property type="protein sequence ID" value="USW51734.1"/>
    <property type="molecule type" value="Genomic_DNA"/>
</dbReference>
<dbReference type="InterPro" id="IPR023395">
    <property type="entry name" value="MCP_dom_sf"/>
</dbReference>
<keyword evidence="6" id="KW-0472">Membrane</keyword>
<evidence type="ECO:0000313" key="8">
    <source>
        <dbReference type="EMBL" id="USW51734.1"/>
    </source>
</evidence>
<reference evidence="8" key="1">
    <citation type="submission" date="2022-06" db="EMBL/GenBank/DDBJ databases">
        <title>Complete genome sequences of two strains of the flax pathogen Septoria linicola.</title>
        <authorList>
            <person name="Lapalu N."/>
            <person name="Simon A."/>
            <person name="Demenou B."/>
            <person name="Paumier D."/>
            <person name="Guillot M.-P."/>
            <person name="Gout L."/>
            <person name="Valade R."/>
        </authorList>
    </citation>
    <scope>NUCLEOTIDE SEQUENCE</scope>
    <source>
        <strain evidence="8">SE15195</strain>
    </source>
</reference>
<proteinExistence type="predicted"/>
<feature type="region of interest" description="Disordered" evidence="7">
    <location>
        <begin position="1"/>
        <end position="63"/>
    </location>
</feature>
<evidence type="ECO:0000256" key="4">
    <source>
        <dbReference type="ARBA" id="ARBA00022792"/>
    </source>
</evidence>